<keyword evidence="13" id="KW-0511">Multifunctional enzyme</keyword>
<keyword evidence="8" id="KW-0547">Nucleotide-binding</keyword>
<keyword evidence="16" id="KW-0472">Membrane</keyword>
<evidence type="ECO:0000256" key="11">
    <source>
        <dbReference type="ARBA" id="ARBA00022857"/>
    </source>
</evidence>
<evidence type="ECO:0000256" key="10">
    <source>
        <dbReference type="ARBA" id="ARBA00022840"/>
    </source>
</evidence>
<dbReference type="GO" id="GO:0005524">
    <property type="term" value="F:ATP binding"/>
    <property type="evidence" value="ECO:0007669"/>
    <property type="project" value="UniProtKB-KW"/>
</dbReference>
<keyword evidence="7" id="KW-0808">Transferase</keyword>
<feature type="domain" description="Aspartate/glutamate/uridylate kinase" evidence="18">
    <location>
        <begin position="154"/>
        <end position="413"/>
    </location>
</feature>
<dbReference type="NCBIfam" id="TIGR01092">
    <property type="entry name" value="P5CS"/>
    <property type="match status" value="1"/>
</dbReference>
<gene>
    <name evidence="19" type="ORF">KPH14_002889</name>
</gene>
<dbReference type="Gene3D" id="3.40.309.10">
    <property type="entry name" value="Aldehyde Dehydrogenase, Chain A, domain 2"/>
    <property type="match status" value="1"/>
</dbReference>
<sequence>MSDEFSRCTSNTKFFQFDNDATSLLFVIVTDLLFCSALSGSVSLTIAAAALAASTSEFWCRVASSKKFSSGSCHERGGKKKEQRKGVIMYLSFFLTRSSWLGQCGRRFASSSTGLRLPEQTGNRVELRRELQTSERPRRAATFNDRSQLKYARRLVVKLGSAVITREDEHGLALGRLASIVEQVAECQNEGRECIMVTSGAVAFGKQKLTQELLMSLSMRETLSPADHTREHAGTLLEPRAAAAVGQSGLMSLYDAMFAQYGVKLAQVLVTKPDFYNEETRKNLFSTLSELISLNIVPIINTNDAVSPPPHVDEEVAGGGGRRGISIKDNDSLAAMLAAEVQADLLILMSDVDGIYNLPPWQDGAKMLHTFSSDLRGTIKFGQKSKVGTGGMDSKVNAALWALDRGVSVVICNGTQEKAIKSIMSGRKIGTFFTETTGSSAPVEVIAENARVGSRVLQALRPEERASCINVLAELLETRQKEILEANSQDLEAASKTGLSKALLSRLSLTPAKLKSLSAGLRQIADDSLKNVGRVLRRTKLAEGLELQQITVPIGVLLVIFESRPDSLPQVAALAMSSANGLLLKGGKEATNSNKYLMELVKEALGTVGASNAISLVSTREDVGDLLSMEKHIDLIIPRGSSELVRTIQEQSKHIPVLGHAEGICHVYVDKEADLGKALKIVKDSKCDYPAACNAMETLLIHESHMSGSFFTEVCNMLQKEGVKIYSGPRLRELLTFGPPAAKSMRTEYSSLECTIEVVSDIDDAITHIYKYGSAHTDVIVTEDSKRAAHFQREVDSACVFHNASTRFSDGYRFGLGAEVGISTARIHARGPVGVDGLLTTKWILHGEGHAAADFAEGGSFVNSVYGTSNDCFFVQW</sequence>
<protein>
    <recommendedName>
        <fullName evidence="21">Glutamate-5-semialdehyde dehydrogenase</fullName>
    </recommendedName>
</protein>
<dbReference type="GO" id="GO:0004350">
    <property type="term" value="F:glutamate-5-semialdehyde dehydrogenase activity"/>
    <property type="evidence" value="ECO:0007669"/>
    <property type="project" value="UniProtKB-EC"/>
</dbReference>
<dbReference type="InterPro" id="IPR001048">
    <property type="entry name" value="Asp/Glu/Uridylate_kinase"/>
</dbReference>
<dbReference type="HAMAP" id="MF_00412">
    <property type="entry name" value="ProA"/>
    <property type="match status" value="1"/>
</dbReference>
<evidence type="ECO:0000256" key="6">
    <source>
        <dbReference type="ARBA" id="ARBA00022650"/>
    </source>
</evidence>
<evidence type="ECO:0000256" key="14">
    <source>
        <dbReference type="ARBA" id="ARBA00049024"/>
    </source>
</evidence>
<accession>A0AAD9RWB4</accession>
<keyword evidence="16" id="KW-1133">Transmembrane helix</keyword>
<dbReference type="InterPro" id="IPR000965">
    <property type="entry name" value="GPR_dom"/>
</dbReference>
<evidence type="ECO:0000256" key="8">
    <source>
        <dbReference type="ARBA" id="ARBA00022741"/>
    </source>
</evidence>
<feature type="domain" description="Aldehyde dehydrogenase" evidence="17">
    <location>
        <begin position="437"/>
        <end position="745"/>
    </location>
</feature>
<dbReference type="NCBIfam" id="TIGR00407">
    <property type="entry name" value="proA"/>
    <property type="match status" value="1"/>
</dbReference>
<dbReference type="NCBIfam" id="NF001221">
    <property type="entry name" value="PRK00197.1"/>
    <property type="match status" value="1"/>
</dbReference>
<keyword evidence="16" id="KW-0812">Transmembrane</keyword>
<evidence type="ECO:0000256" key="4">
    <source>
        <dbReference type="ARBA" id="ARBA00009302"/>
    </source>
</evidence>
<evidence type="ECO:0000256" key="12">
    <source>
        <dbReference type="ARBA" id="ARBA00023002"/>
    </source>
</evidence>
<dbReference type="PROSITE" id="PS00902">
    <property type="entry name" value="GLUTAMATE_5_KINASE"/>
    <property type="match status" value="1"/>
</dbReference>
<dbReference type="InterPro" id="IPR020593">
    <property type="entry name" value="G-glutamylP_reductase_CS"/>
</dbReference>
<evidence type="ECO:0000259" key="17">
    <source>
        <dbReference type="Pfam" id="PF00171"/>
    </source>
</evidence>
<evidence type="ECO:0000256" key="5">
    <source>
        <dbReference type="ARBA" id="ARBA00022605"/>
    </source>
</evidence>
<dbReference type="InterPro" id="IPR015590">
    <property type="entry name" value="Aldehyde_DH_dom"/>
</dbReference>
<evidence type="ECO:0000256" key="1">
    <source>
        <dbReference type="ARBA" id="ARBA00004985"/>
    </source>
</evidence>
<evidence type="ECO:0000256" key="16">
    <source>
        <dbReference type="SAM" id="Phobius"/>
    </source>
</evidence>
<dbReference type="InterPro" id="IPR036393">
    <property type="entry name" value="AceGlu_kinase-like_sf"/>
</dbReference>
<comment type="similarity">
    <text evidence="3">In the C-terminal section; belongs to the gamma-glutamyl phosphate reductase family.</text>
</comment>
<reference evidence="19" key="1">
    <citation type="submission" date="2021-08" db="EMBL/GenBank/DDBJ databases">
        <authorList>
            <person name="Misof B."/>
            <person name="Oliver O."/>
            <person name="Podsiadlowski L."/>
            <person name="Donath A."/>
            <person name="Peters R."/>
            <person name="Mayer C."/>
            <person name="Rust J."/>
            <person name="Gunkel S."/>
            <person name="Lesny P."/>
            <person name="Martin S."/>
            <person name="Oeyen J.P."/>
            <person name="Petersen M."/>
            <person name="Panagiotis P."/>
            <person name="Wilbrandt J."/>
            <person name="Tanja T."/>
        </authorList>
    </citation>
    <scope>NUCLEOTIDE SEQUENCE</scope>
    <source>
        <strain evidence="19">GBR_01_08_01A</strain>
        <tissue evidence="19">Thorax + abdomen</tissue>
    </source>
</reference>
<dbReference type="FunFam" id="3.40.1160.10:FF:000032">
    <property type="entry name" value="Delta-1-pyrroline-5-carboxylate synthase"/>
    <property type="match status" value="1"/>
</dbReference>
<evidence type="ECO:0000256" key="9">
    <source>
        <dbReference type="ARBA" id="ARBA00022777"/>
    </source>
</evidence>
<dbReference type="PANTHER" id="PTHR11063">
    <property type="entry name" value="GLUTAMATE SEMIALDEHYDE DEHYDROGENASE"/>
    <property type="match status" value="1"/>
</dbReference>
<comment type="similarity">
    <text evidence="4">In the N-terminal section; belongs to the glutamate 5-kinase family.</text>
</comment>
<evidence type="ECO:0000256" key="7">
    <source>
        <dbReference type="ARBA" id="ARBA00022679"/>
    </source>
</evidence>
<dbReference type="InterPro" id="IPR041744">
    <property type="entry name" value="G5K_ProBA"/>
</dbReference>
<dbReference type="InterPro" id="IPR016162">
    <property type="entry name" value="Ald_DH_N"/>
</dbReference>
<comment type="pathway">
    <text evidence="2">Amino-acid biosynthesis; L-proline biosynthesis; L-glutamate 5-semialdehyde from L-glutamate: step 1/2.</text>
</comment>
<dbReference type="InterPro" id="IPR019797">
    <property type="entry name" value="Glutamate_5-kinase_CS"/>
</dbReference>
<dbReference type="SUPFAM" id="SSF53720">
    <property type="entry name" value="ALDH-like"/>
    <property type="match status" value="1"/>
</dbReference>
<dbReference type="GO" id="GO:0005739">
    <property type="term" value="C:mitochondrion"/>
    <property type="evidence" value="ECO:0007669"/>
    <property type="project" value="TreeGrafter"/>
</dbReference>
<proteinExistence type="inferred from homology"/>
<dbReference type="Pfam" id="PF00696">
    <property type="entry name" value="AA_kinase"/>
    <property type="match status" value="1"/>
</dbReference>
<dbReference type="NCBIfam" id="TIGR01027">
    <property type="entry name" value="proB"/>
    <property type="match status" value="1"/>
</dbReference>
<evidence type="ECO:0000256" key="3">
    <source>
        <dbReference type="ARBA" id="ARBA00006300"/>
    </source>
</evidence>
<organism evidence="19 20">
    <name type="scientific">Odynerus spinipes</name>
    <dbReference type="NCBI Taxonomy" id="1348599"/>
    <lineage>
        <taxon>Eukaryota</taxon>
        <taxon>Metazoa</taxon>
        <taxon>Ecdysozoa</taxon>
        <taxon>Arthropoda</taxon>
        <taxon>Hexapoda</taxon>
        <taxon>Insecta</taxon>
        <taxon>Pterygota</taxon>
        <taxon>Neoptera</taxon>
        <taxon>Endopterygota</taxon>
        <taxon>Hymenoptera</taxon>
        <taxon>Apocrita</taxon>
        <taxon>Aculeata</taxon>
        <taxon>Vespoidea</taxon>
        <taxon>Vespidae</taxon>
        <taxon>Eumeninae</taxon>
        <taxon>Odynerus</taxon>
    </lineage>
</organism>
<comment type="catalytic activity">
    <reaction evidence="15">
        <text>L-glutamate + ATP = L-glutamyl 5-phosphate + ADP</text>
        <dbReference type="Rhea" id="RHEA:14877"/>
        <dbReference type="ChEBI" id="CHEBI:29985"/>
        <dbReference type="ChEBI" id="CHEBI:30616"/>
        <dbReference type="ChEBI" id="CHEBI:58274"/>
        <dbReference type="ChEBI" id="CHEBI:456216"/>
        <dbReference type="EC" id="2.7.2.11"/>
    </reaction>
</comment>
<evidence type="ECO:0008006" key="21">
    <source>
        <dbReference type="Google" id="ProtNLM"/>
    </source>
</evidence>
<dbReference type="InterPro" id="IPR001057">
    <property type="entry name" value="Glu/AcGlu_kinase"/>
</dbReference>
<dbReference type="HAMAP" id="MF_00456">
    <property type="entry name" value="ProB"/>
    <property type="match status" value="1"/>
</dbReference>
<dbReference type="Gene3D" id="3.40.605.10">
    <property type="entry name" value="Aldehyde Dehydrogenase, Chain A, domain 1"/>
    <property type="match status" value="1"/>
</dbReference>
<comment type="pathway">
    <text evidence="1">Amino-acid biosynthesis; L-proline biosynthesis; L-glutamate 5-semialdehyde from L-glutamate: step 2/2.</text>
</comment>
<dbReference type="InterPro" id="IPR005766">
    <property type="entry name" value="P5_carboxy_syn"/>
</dbReference>
<dbReference type="GO" id="GO:0004349">
    <property type="term" value="F:glutamate 5-kinase activity"/>
    <property type="evidence" value="ECO:0007669"/>
    <property type="project" value="UniProtKB-EC"/>
</dbReference>
<keyword evidence="5" id="KW-0028">Amino-acid biosynthesis</keyword>
<dbReference type="PROSITE" id="PS01223">
    <property type="entry name" value="PROA"/>
    <property type="match status" value="1"/>
</dbReference>
<dbReference type="InterPro" id="IPR005715">
    <property type="entry name" value="Glu_5kinase/COase_Synthase"/>
</dbReference>
<keyword evidence="9" id="KW-0418">Kinase</keyword>
<evidence type="ECO:0000313" key="19">
    <source>
        <dbReference type="EMBL" id="KAK2587127.1"/>
    </source>
</evidence>
<dbReference type="GO" id="GO:0008652">
    <property type="term" value="P:amino acid biosynthetic process"/>
    <property type="evidence" value="ECO:0007669"/>
    <property type="project" value="UniProtKB-KW"/>
</dbReference>
<keyword evidence="12" id="KW-0560">Oxidoreductase</keyword>
<dbReference type="Proteomes" id="UP001258017">
    <property type="component" value="Unassembled WGS sequence"/>
</dbReference>
<keyword evidence="10" id="KW-0067">ATP-binding</keyword>
<evidence type="ECO:0000259" key="18">
    <source>
        <dbReference type="Pfam" id="PF00696"/>
    </source>
</evidence>
<evidence type="ECO:0000313" key="20">
    <source>
        <dbReference type="Proteomes" id="UP001258017"/>
    </source>
</evidence>
<evidence type="ECO:0000256" key="13">
    <source>
        <dbReference type="ARBA" id="ARBA00023268"/>
    </source>
</evidence>
<keyword evidence="6" id="KW-0641">Proline biosynthesis</keyword>
<reference evidence="19" key="2">
    <citation type="journal article" date="2023" name="Commun. Biol.">
        <title>Intrasexual cuticular hydrocarbon dimorphism in a wasp sheds light on hydrocarbon biosynthesis genes in Hymenoptera.</title>
        <authorList>
            <person name="Moris V.C."/>
            <person name="Podsiadlowski L."/>
            <person name="Martin S."/>
            <person name="Oeyen J.P."/>
            <person name="Donath A."/>
            <person name="Petersen M."/>
            <person name="Wilbrandt J."/>
            <person name="Misof B."/>
            <person name="Liedtke D."/>
            <person name="Thamm M."/>
            <person name="Scheiner R."/>
            <person name="Schmitt T."/>
            <person name="Niehuis O."/>
        </authorList>
    </citation>
    <scope>NUCLEOTIDE SEQUENCE</scope>
    <source>
        <strain evidence="19">GBR_01_08_01A</strain>
    </source>
</reference>
<dbReference type="PRINTS" id="PR00474">
    <property type="entry name" value="GLU5KINASE"/>
</dbReference>
<keyword evidence="20" id="KW-1185">Reference proteome</keyword>
<dbReference type="Gene3D" id="3.40.1160.10">
    <property type="entry name" value="Acetylglutamate kinase-like"/>
    <property type="match status" value="1"/>
</dbReference>
<keyword evidence="11" id="KW-0521">NADP</keyword>
<dbReference type="PIRSF" id="PIRSF036429">
    <property type="entry name" value="P5C_syn"/>
    <property type="match status" value="1"/>
</dbReference>
<feature type="transmembrane region" description="Helical" evidence="16">
    <location>
        <begin position="24"/>
        <end position="51"/>
    </location>
</feature>
<dbReference type="InterPro" id="IPR016163">
    <property type="entry name" value="Ald_DH_C"/>
</dbReference>
<dbReference type="CDD" id="cd04256">
    <property type="entry name" value="AAK_P5CS_ProBA"/>
    <property type="match status" value="1"/>
</dbReference>
<dbReference type="AlphaFoldDB" id="A0AAD9RWB4"/>
<evidence type="ECO:0000256" key="15">
    <source>
        <dbReference type="ARBA" id="ARBA00049141"/>
    </source>
</evidence>
<name>A0AAD9RWB4_9HYME</name>
<dbReference type="FunFam" id="3.40.309.10:FF:000011">
    <property type="entry name" value="Delta-1-pyrroline-5-carboxylate synthase"/>
    <property type="match status" value="1"/>
</dbReference>
<dbReference type="InterPro" id="IPR016161">
    <property type="entry name" value="Ald_DH/histidinol_DH"/>
</dbReference>
<dbReference type="PANTHER" id="PTHR11063:SF8">
    <property type="entry name" value="DELTA-1-PYRROLINE-5-CARBOXYLATE SYNTHASE"/>
    <property type="match status" value="1"/>
</dbReference>
<evidence type="ECO:0000256" key="2">
    <source>
        <dbReference type="ARBA" id="ARBA00005185"/>
    </source>
</evidence>
<comment type="caution">
    <text evidence="19">The sequence shown here is derived from an EMBL/GenBank/DDBJ whole genome shotgun (WGS) entry which is preliminary data.</text>
</comment>
<dbReference type="CDD" id="cd07079">
    <property type="entry name" value="ALDH_F18-19_ProA-GPR"/>
    <property type="match status" value="1"/>
</dbReference>
<dbReference type="Pfam" id="PF00171">
    <property type="entry name" value="Aldedh"/>
    <property type="match status" value="1"/>
</dbReference>
<dbReference type="SUPFAM" id="SSF53633">
    <property type="entry name" value="Carbamate kinase-like"/>
    <property type="match status" value="1"/>
</dbReference>
<comment type="catalytic activity">
    <reaction evidence="14">
        <text>L-glutamate 5-semialdehyde + phosphate + NADP(+) = L-glutamyl 5-phosphate + NADPH + H(+)</text>
        <dbReference type="Rhea" id="RHEA:19541"/>
        <dbReference type="ChEBI" id="CHEBI:15378"/>
        <dbReference type="ChEBI" id="CHEBI:43474"/>
        <dbReference type="ChEBI" id="CHEBI:57783"/>
        <dbReference type="ChEBI" id="CHEBI:58066"/>
        <dbReference type="ChEBI" id="CHEBI:58274"/>
        <dbReference type="ChEBI" id="CHEBI:58349"/>
        <dbReference type="EC" id="1.2.1.41"/>
    </reaction>
</comment>
<dbReference type="EMBL" id="JAIFRP010000007">
    <property type="protein sequence ID" value="KAK2587127.1"/>
    <property type="molecule type" value="Genomic_DNA"/>
</dbReference>